<gene>
    <name evidence="8" type="ORF">KC207_15765</name>
</gene>
<dbReference type="InterPro" id="IPR036259">
    <property type="entry name" value="MFS_trans_sf"/>
</dbReference>
<evidence type="ECO:0000313" key="9">
    <source>
        <dbReference type="Proteomes" id="UP000677016"/>
    </source>
</evidence>
<evidence type="ECO:0000256" key="4">
    <source>
        <dbReference type="ARBA" id="ARBA00022989"/>
    </source>
</evidence>
<dbReference type="Gene3D" id="1.20.1250.20">
    <property type="entry name" value="MFS general substrate transporter like domains"/>
    <property type="match status" value="2"/>
</dbReference>
<dbReference type="InterPro" id="IPR050189">
    <property type="entry name" value="MFS_Efflux_Transporters"/>
</dbReference>
<evidence type="ECO:0000256" key="5">
    <source>
        <dbReference type="ARBA" id="ARBA00023136"/>
    </source>
</evidence>
<dbReference type="PANTHER" id="PTHR43124">
    <property type="entry name" value="PURINE EFFLUX PUMP PBUE"/>
    <property type="match status" value="1"/>
</dbReference>
<dbReference type="InterPro" id="IPR020846">
    <property type="entry name" value="MFS_dom"/>
</dbReference>
<dbReference type="Pfam" id="PF07690">
    <property type="entry name" value="MFS_1"/>
    <property type="match status" value="1"/>
</dbReference>
<keyword evidence="9" id="KW-1185">Reference proteome</keyword>
<evidence type="ECO:0000259" key="7">
    <source>
        <dbReference type="PROSITE" id="PS50850"/>
    </source>
</evidence>
<comment type="caution">
    <text evidence="8">The sequence shown here is derived from an EMBL/GenBank/DDBJ whole genome shotgun (WGS) entry which is preliminary data.</text>
</comment>
<feature type="transmembrane region" description="Helical" evidence="6">
    <location>
        <begin position="243"/>
        <end position="261"/>
    </location>
</feature>
<dbReference type="Proteomes" id="UP000677016">
    <property type="component" value="Unassembled WGS sequence"/>
</dbReference>
<dbReference type="GO" id="GO:0022857">
    <property type="term" value="F:transmembrane transporter activity"/>
    <property type="evidence" value="ECO:0007669"/>
    <property type="project" value="InterPro"/>
</dbReference>
<feature type="transmembrane region" description="Helical" evidence="6">
    <location>
        <begin position="164"/>
        <end position="184"/>
    </location>
</feature>
<comment type="subcellular location">
    <subcellularLocation>
        <location evidence="1">Cell membrane</location>
        <topology evidence="1">Multi-pass membrane protein</topology>
    </subcellularLocation>
</comment>
<feature type="transmembrane region" description="Helical" evidence="6">
    <location>
        <begin position="363"/>
        <end position="381"/>
    </location>
</feature>
<accession>A0A941I278</accession>
<evidence type="ECO:0000313" key="8">
    <source>
        <dbReference type="EMBL" id="MBR7744754.1"/>
    </source>
</evidence>
<evidence type="ECO:0000256" key="6">
    <source>
        <dbReference type="SAM" id="Phobius"/>
    </source>
</evidence>
<dbReference type="EMBL" id="JAGSNF010000023">
    <property type="protein sequence ID" value="MBR7744754.1"/>
    <property type="molecule type" value="Genomic_DNA"/>
</dbReference>
<evidence type="ECO:0000256" key="3">
    <source>
        <dbReference type="ARBA" id="ARBA00022692"/>
    </source>
</evidence>
<reference evidence="8" key="1">
    <citation type="submission" date="2021-04" db="EMBL/GenBank/DDBJ databases">
        <title>Phycicoccus avicenniae sp. nov., a novel endophytic actinomycetes isolated from branch of Avicennia mariana.</title>
        <authorList>
            <person name="Tuo L."/>
        </authorList>
    </citation>
    <scope>NUCLEOTIDE SEQUENCE</scope>
    <source>
        <strain evidence="8">BSK3Z-2</strain>
    </source>
</reference>
<feature type="transmembrane region" description="Helical" evidence="6">
    <location>
        <begin position="336"/>
        <end position="357"/>
    </location>
</feature>
<evidence type="ECO:0000256" key="2">
    <source>
        <dbReference type="ARBA" id="ARBA00022475"/>
    </source>
</evidence>
<feature type="transmembrane region" description="Helical" evidence="6">
    <location>
        <begin position="135"/>
        <end position="158"/>
    </location>
</feature>
<name>A0A941I278_9MICO</name>
<feature type="transmembrane region" description="Helical" evidence="6">
    <location>
        <begin position="101"/>
        <end position="123"/>
    </location>
</feature>
<feature type="transmembrane region" description="Helical" evidence="6">
    <location>
        <begin position="297"/>
        <end position="315"/>
    </location>
</feature>
<keyword evidence="2" id="KW-1003">Cell membrane</keyword>
<dbReference type="RefSeq" id="WP_211604275.1">
    <property type="nucleotide sequence ID" value="NZ_JAGSNF010000023.1"/>
</dbReference>
<feature type="transmembrane region" description="Helical" evidence="6">
    <location>
        <begin position="273"/>
        <end position="291"/>
    </location>
</feature>
<dbReference type="GO" id="GO:0005886">
    <property type="term" value="C:plasma membrane"/>
    <property type="evidence" value="ECO:0007669"/>
    <property type="project" value="UniProtKB-SubCell"/>
</dbReference>
<keyword evidence="4 6" id="KW-1133">Transmembrane helix</keyword>
<dbReference type="SUPFAM" id="SSF103473">
    <property type="entry name" value="MFS general substrate transporter"/>
    <property type="match status" value="1"/>
</dbReference>
<sequence length="406" mass="40906">MPRPRHPWFAFTALILGGVGIGTTEFVTMGLLPQIAEGVGVSIPEAGHTISAYALGVVVGAPLIAALGARLPRKGLLIGLMAAFAVGNVLSALAPTYETLFAARVLAGLPHGAFFGLAALVAVDLVPAGRSGRAVGTVMLGIPIANILGVPGATWLGQQAGWRAAYWLVALVGVVTVGLVAASIPRLTADRSRTVRSELAALGNVQVMLTLGVAAIGFGGMFAMYSYIAPTITEVTGLSEGAVPLYLLVFGVAGLVGNMVAGRMGDWSVLRSVVIGMVGLGVSLGLFALVAGSAVGVAVVLVAASVLASVLVINLQLRLMQVAGKAQTLAAAGNHAALNLANALGAWVGGLVIAAGYGYRAPAVVGVGFAALGLGVLWLSVHLHRRDVRARAQAPVEPAPEVPAAV</sequence>
<dbReference type="AlphaFoldDB" id="A0A941I278"/>
<evidence type="ECO:0000256" key="1">
    <source>
        <dbReference type="ARBA" id="ARBA00004651"/>
    </source>
</evidence>
<dbReference type="PANTHER" id="PTHR43124:SF3">
    <property type="entry name" value="CHLORAMPHENICOL EFFLUX PUMP RV0191"/>
    <property type="match status" value="1"/>
</dbReference>
<organism evidence="8 9">
    <name type="scientific">Phycicoccus avicenniae</name>
    <dbReference type="NCBI Taxonomy" id="2828860"/>
    <lineage>
        <taxon>Bacteria</taxon>
        <taxon>Bacillati</taxon>
        <taxon>Actinomycetota</taxon>
        <taxon>Actinomycetes</taxon>
        <taxon>Micrococcales</taxon>
        <taxon>Intrasporangiaceae</taxon>
        <taxon>Phycicoccus</taxon>
    </lineage>
</organism>
<keyword evidence="3 6" id="KW-0812">Transmembrane</keyword>
<keyword evidence="5 6" id="KW-0472">Membrane</keyword>
<dbReference type="CDD" id="cd17324">
    <property type="entry name" value="MFS_NepI_like"/>
    <property type="match status" value="1"/>
</dbReference>
<feature type="transmembrane region" description="Helical" evidence="6">
    <location>
        <begin position="76"/>
        <end position="95"/>
    </location>
</feature>
<protein>
    <submittedName>
        <fullName evidence="8">MFS transporter</fullName>
    </submittedName>
</protein>
<proteinExistence type="predicted"/>
<feature type="domain" description="Major facilitator superfamily (MFS) profile" evidence="7">
    <location>
        <begin position="10"/>
        <end position="385"/>
    </location>
</feature>
<dbReference type="PROSITE" id="PS50850">
    <property type="entry name" value="MFS"/>
    <property type="match status" value="1"/>
</dbReference>
<dbReference type="InterPro" id="IPR011701">
    <property type="entry name" value="MFS"/>
</dbReference>
<feature type="transmembrane region" description="Helical" evidence="6">
    <location>
        <begin position="50"/>
        <end position="69"/>
    </location>
</feature>
<feature type="transmembrane region" description="Helical" evidence="6">
    <location>
        <begin position="205"/>
        <end position="228"/>
    </location>
</feature>